<dbReference type="AlphaFoldDB" id="A0A699GNJ0"/>
<protein>
    <submittedName>
        <fullName evidence="1">Uncharacterized protein</fullName>
    </submittedName>
</protein>
<comment type="caution">
    <text evidence="1">The sequence shown here is derived from an EMBL/GenBank/DDBJ whole genome shotgun (WGS) entry which is preliminary data.</text>
</comment>
<name>A0A699GNJ0_TANCI</name>
<sequence length="190" mass="21980">MAFIVIYHAFREKQHQPKDIHELLRKLLEDLQIISEELAEYINSLSWNYPTFYDDDDEYSIQYREYLENSSNAIAPEEPDNSRIIGDEHLSTILETKSDEVIKSSVEDLVPIPSESEGISDDTCDVPFCDNSHPLDVLNDHFDIFSNFNDDCTLSDDDSFEDIDYVEASPPDSELVSLEEVKDDILRENY</sequence>
<dbReference type="EMBL" id="BKCJ010024854">
    <property type="protein sequence ID" value="GEV48391.1"/>
    <property type="molecule type" value="Genomic_DNA"/>
</dbReference>
<reference evidence="1" key="1">
    <citation type="journal article" date="2019" name="Sci. Rep.">
        <title>Draft genome of Tanacetum cinerariifolium, the natural source of mosquito coil.</title>
        <authorList>
            <person name="Yamashiro T."/>
            <person name="Shiraishi A."/>
            <person name="Satake H."/>
            <person name="Nakayama K."/>
        </authorList>
    </citation>
    <scope>NUCLEOTIDE SEQUENCE</scope>
</reference>
<evidence type="ECO:0000313" key="1">
    <source>
        <dbReference type="EMBL" id="GEV48391.1"/>
    </source>
</evidence>
<accession>A0A699GNJ0</accession>
<gene>
    <name evidence="1" type="ORF">Tci_120368</name>
</gene>
<proteinExistence type="predicted"/>
<organism evidence="1">
    <name type="scientific">Tanacetum cinerariifolium</name>
    <name type="common">Dalmatian daisy</name>
    <name type="synonym">Chrysanthemum cinerariifolium</name>
    <dbReference type="NCBI Taxonomy" id="118510"/>
    <lineage>
        <taxon>Eukaryota</taxon>
        <taxon>Viridiplantae</taxon>
        <taxon>Streptophyta</taxon>
        <taxon>Embryophyta</taxon>
        <taxon>Tracheophyta</taxon>
        <taxon>Spermatophyta</taxon>
        <taxon>Magnoliopsida</taxon>
        <taxon>eudicotyledons</taxon>
        <taxon>Gunneridae</taxon>
        <taxon>Pentapetalae</taxon>
        <taxon>asterids</taxon>
        <taxon>campanulids</taxon>
        <taxon>Asterales</taxon>
        <taxon>Asteraceae</taxon>
        <taxon>Asteroideae</taxon>
        <taxon>Anthemideae</taxon>
        <taxon>Anthemidinae</taxon>
        <taxon>Tanacetum</taxon>
    </lineage>
</organism>